<dbReference type="EMBL" id="JBBWRZ010000013">
    <property type="protein sequence ID" value="KAK8223656.1"/>
    <property type="molecule type" value="Genomic_DNA"/>
</dbReference>
<accession>A0ABR1Y9R2</accession>
<comment type="caution">
    <text evidence="2">The sequence shown here is derived from an EMBL/GenBank/DDBJ whole genome shotgun (WGS) entry which is preliminary data.</text>
</comment>
<evidence type="ECO:0000313" key="3">
    <source>
        <dbReference type="Proteomes" id="UP001492380"/>
    </source>
</evidence>
<evidence type="ECO:0000313" key="2">
    <source>
        <dbReference type="EMBL" id="KAK8223656.1"/>
    </source>
</evidence>
<organism evidence="2 3">
    <name type="scientific">Phyllosticta capitalensis</name>
    <dbReference type="NCBI Taxonomy" id="121624"/>
    <lineage>
        <taxon>Eukaryota</taxon>
        <taxon>Fungi</taxon>
        <taxon>Dikarya</taxon>
        <taxon>Ascomycota</taxon>
        <taxon>Pezizomycotina</taxon>
        <taxon>Dothideomycetes</taxon>
        <taxon>Dothideomycetes incertae sedis</taxon>
        <taxon>Botryosphaeriales</taxon>
        <taxon>Phyllostictaceae</taxon>
        <taxon>Phyllosticta</taxon>
    </lineage>
</organism>
<sequence>MGDSTVKIFDPDGDVRLLIYDSVEHDTVRKDFLVNSRALSLASDVWKAMFSGRFRESSRSRDEGIEFQDDNPEALATLLSIAHLRFHEVPQESEIKFHQLVGITVLTDKYGATHLLRPWFKSWLESARQYLHKTGYEEWLWIAWELGLVQTFENLSRHLVKSTRLDFDYRLMNKEGDVLHPNLKDLYLPPEIMGTSSPHLHLVCQADYLQKASLKCDRQYFFQSVPYITKSSKNLSPLAAVVRQDAG</sequence>
<evidence type="ECO:0000259" key="1">
    <source>
        <dbReference type="PROSITE" id="PS50097"/>
    </source>
</evidence>
<dbReference type="Proteomes" id="UP001492380">
    <property type="component" value="Unassembled WGS sequence"/>
</dbReference>
<name>A0ABR1Y9R2_9PEZI</name>
<dbReference type="InterPro" id="IPR000210">
    <property type="entry name" value="BTB/POZ_dom"/>
</dbReference>
<keyword evidence="3" id="KW-1185">Reference proteome</keyword>
<proteinExistence type="predicted"/>
<feature type="domain" description="BTB" evidence="1">
    <location>
        <begin position="13"/>
        <end position="91"/>
    </location>
</feature>
<dbReference type="SUPFAM" id="SSF54695">
    <property type="entry name" value="POZ domain"/>
    <property type="match status" value="1"/>
</dbReference>
<protein>
    <recommendedName>
        <fullName evidence="1">BTB domain-containing protein</fullName>
    </recommendedName>
</protein>
<dbReference type="InterPro" id="IPR011333">
    <property type="entry name" value="SKP1/BTB/POZ_sf"/>
</dbReference>
<gene>
    <name evidence="2" type="ORF">HDK90DRAFT_470380</name>
</gene>
<dbReference type="Gene3D" id="3.30.710.10">
    <property type="entry name" value="Potassium Channel Kv1.1, Chain A"/>
    <property type="match status" value="1"/>
</dbReference>
<reference evidence="2 3" key="1">
    <citation type="submission" date="2024-04" db="EMBL/GenBank/DDBJ databases">
        <title>Phyllosticta paracitricarpa is synonymous to the EU quarantine fungus P. citricarpa based on phylogenomic analyses.</title>
        <authorList>
            <consortium name="Lawrence Berkeley National Laboratory"/>
            <person name="Van Ingen-Buijs V.A."/>
            <person name="Van Westerhoven A.C."/>
            <person name="Haridas S."/>
            <person name="Skiadas P."/>
            <person name="Martin F."/>
            <person name="Groenewald J.Z."/>
            <person name="Crous P.W."/>
            <person name="Seidl M.F."/>
        </authorList>
    </citation>
    <scope>NUCLEOTIDE SEQUENCE [LARGE SCALE GENOMIC DNA]</scope>
    <source>
        <strain evidence="2 3">CBS 123374</strain>
    </source>
</reference>
<dbReference type="PROSITE" id="PS50097">
    <property type="entry name" value="BTB"/>
    <property type="match status" value="1"/>
</dbReference>